<evidence type="ECO:0000256" key="1">
    <source>
        <dbReference type="ARBA" id="ARBA00004953"/>
    </source>
</evidence>
<dbReference type="EMBL" id="BONC01000031">
    <property type="protein sequence ID" value="GIF58222.1"/>
    <property type="molecule type" value="Genomic_DNA"/>
</dbReference>
<accession>A0ABQ4C615</accession>
<keyword evidence="2" id="KW-0169">Cobalamin biosynthesis</keyword>
<dbReference type="NCBIfam" id="NF005968">
    <property type="entry name" value="PRK08057.1-2"/>
    <property type="match status" value="1"/>
</dbReference>
<dbReference type="RefSeq" id="WP_203704638.1">
    <property type="nucleotide sequence ID" value="NZ_BAAALU010000009.1"/>
</dbReference>
<feature type="region of interest" description="Disordered" evidence="4">
    <location>
        <begin position="33"/>
        <end position="53"/>
    </location>
</feature>
<gene>
    <name evidence="5" type="ORF">Air01nite_43170</name>
</gene>
<proteinExistence type="predicted"/>
<comment type="caution">
    <text evidence="5">The sequence shown here is derived from an EMBL/GenBank/DDBJ whole genome shotgun (WGS) entry which is preliminary data.</text>
</comment>
<sequence length="250" mass="26859">MTTTVLILGGTTEARELADLLTGHDDLHVVTSYAGRTRQPHTPQGTTRTGGFGGADGLREWLHRHRPAILVDATHPFAETVGAHAAAAHGAPRLRLLRPGWTEQPKDRWNRVPNLETAAAVLPTHGARAFITTGRQRLDVFTTNPACGALPLLLVRCIEPPADDLPTNVRVILDRGPYTVDSERGLIHRHGIDVVVAKDSGGDATRAKLDAARERGIPVILVNRPIQHGMPTVDTPAAAAVRVRELVSGP</sequence>
<reference evidence="5 6" key="1">
    <citation type="submission" date="2021-01" db="EMBL/GenBank/DDBJ databases">
        <title>Whole genome shotgun sequence of Asanoa iriomotensis NBRC 100142.</title>
        <authorList>
            <person name="Komaki H."/>
            <person name="Tamura T."/>
        </authorList>
    </citation>
    <scope>NUCLEOTIDE SEQUENCE [LARGE SCALE GENOMIC DNA]</scope>
    <source>
        <strain evidence="5 6">NBRC 100142</strain>
    </source>
</reference>
<evidence type="ECO:0000256" key="4">
    <source>
        <dbReference type="SAM" id="MobiDB-lite"/>
    </source>
</evidence>
<name>A0ABQ4C615_9ACTN</name>
<protein>
    <submittedName>
        <fullName evidence="5">Precorrin-6A reductase</fullName>
    </submittedName>
</protein>
<keyword evidence="6" id="KW-1185">Reference proteome</keyword>
<evidence type="ECO:0000256" key="2">
    <source>
        <dbReference type="ARBA" id="ARBA00022573"/>
    </source>
</evidence>
<dbReference type="PANTHER" id="PTHR36925:SF1">
    <property type="entry name" value="COBALT-PRECORRIN-6A REDUCTASE"/>
    <property type="match status" value="1"/>
</dbReference>
<dbReference type="InterPro" id="IPR003723">
    <property type="entry name" value="Precorrin-6x_reduct"/>
</dbReference>
<evidence type="ECO:0000313" key="6">
    <source>
        <dbReference type="Proteomes" id="UP000624325"/>
    </source>
</evidence>
<evidence type="ECO:0000256" key="3">
    <source>
        <dbReference type="ARBA" id="ARBA00023002"/>
    </source>
</evidence>
<comment type="pathway">
    <text evidence="1">Cofactor biosynthesis; adenosylcobalamin biosynthesis.</text>
</comment>
<organism evidence="5 6">
    <name type="scientific">Asanoa iriomotensis</name>
    <dbReference type="NCBI Taxonomy" id="234613"/>
    <lineage>
        <taxon>Bacteria</taxon>
        <taxon>Bacillati</taxon>
        <taxon>Actinomycetota</taxon>
        <taxon>Actinomycetes</taxon>
        <taxon>Micromonosporales</taxon>
        <taxon>Micromonosporaceae</taxon>
        <taxon>Asanoa</taxon>
    </lineage>
</organism>
<evidence type="ECO:0000313" key="5">
    <source>
        <dbReference type="EMBL" id="GIF58222.1"/>
    </source>
</evidence>
<dbReference type="PANTHER" id="PTHR36925">
    <property type="entry name" value="COBALT-PRECORRIN-6A REDUCTASE"/>
    <property type="match status" value="1"/>
</dbReference>
<dbReference type="Proteomes" id="UP000624325">
    <property type="component" value="Unassembled WGS sequence"/>
</dbReference>
<dbReference type="Pfam" id="PF02571">
    <property type="entry name" value="CbiJ"/>
    <property type="match status" value="1"/>
</dbReference>
<keyword evidence="3" id="KW-0560">Oxidoreductase</keyword>
<dbReference type="PROSITE" id="PS51014">
    <property type="entry name" value="COBK_CBIJ"/>
    <property type="match status" value="1"/>
</dbReference>